<evidence type="ECO:0000256" key="4">
    <source>
        <dbReference type="ARBA" id="ARBA00022840"/>
    </source>
</evidence>
<dbReference type="GO" id="GO:0005524">
    <property type="term" value="F:ATP binding"/>
    <property type="evidence" value="ECO:0007669"/>
    <property type="project" value="UniProtKB-KW"/>
</dbReference>
<keyword evidence="4 9" id="KW-0067">ATP-binding</keyword>
<keyword evidence="6" id="KW-0175">Coiled coil</keyword>
<feature type="region of interest" description="Disordered" evidence="7">
    <location>
        <begin position="151"/>
        <end position="170"/>
    </location>
</feature>
<dbReference type="PROSITE" id="PS00211">
    <property type="entry name" value="ABC_TRANSPORTER_1"/>
    <property type="match status" value="1"/>
</dbReference>
<evidence type="ECO:0000256" key="2">
    <source>
        <dbReference type="ARBA" id="ARBA00022737"/>
    </source>
</evidence>
<keyword evidence="2" id="KW-0677">Repeat</keyword>
<name>A0A0A7ARM9_TIGJA</name>
<evidence type="ECO:0000256" key="5">
    <source>
        <dbReference type="ARBA" id="ARBA00022990"/>
    </source>
</evidence>
<organism evidence="9">
    <name type="scientific">Tigriopus japonicus</name>
    <name type="common">Copepod</name>
    <dbReference type="NCBI Taxonomy" id="158387"/>
    <lineage>
        <taxon>Eukaryota</taxon>
        <taxon>Metazoa</taxon>
        <taxon>Ecdysozoa</taxon>
        <taxon>Arthropoda</taxon>
        <taxon>Crustacea</taxon>
        <taxon>Multicrustacea</taxon>
        <taxon>Hexanauplia</taxon>
        <taxon>Copepoda</taxon>
        <taxon>Harpacticoida</taxon>
        <taxon>Harpacticidae</taxon>
        <taxon>Tigriopus</taxon>
    </lineage>
</organism>
<dbReference type="SUPFAM" id="SSF52540">
    <property type="entry name" value="P-loop containing nucleoside triphosphate hydrolases"/>
    <property type="match status" value="2"/>
</dbReference>
<dbReference type="InterPro" id="IPR003439">
    <property type="entry name" value="ABC_transporter-like_ATP-bd"/>
</dbReference>
<dbReference type="InterPro" id="IPR027417">
    <property type="entry name" value="P-loop_NTPase"/>
</dbReference>
<sequence>MEAKTEACAKLIRGQFPVIDSDLFQYIQDVIQMSGDDFEQDEDVFEAVGGFLQECDVSKSEEDIKSLCNGIFGLLHGESGNKSNGNSGQRILDAPVQMKDIGGNSANGQEEPAGSIWIQKIEDNLSVDKKKLEKAEQMLLKKMDRKEKVEKPAANRYKSHEATASQVISKKDAKAEASNLQTKDIRIENFDISFGDHVLLRGANLVLTFGRRYGMVGRNGMGKSTLLRMISSGQLVIPSHISILHVEQEVTGDDTIALQSVLESLEKRESLLREEKEINQTINDGGDPALSSRLTEIYAELEAMESDKAPSKASVILAGLGFNAEMQARPTKTFSGGWRMRLALARALFCKPDLLLLDEPTNMLDMQAIIWLERYLQTWGTTLLVVSHDRNFLDEVPTDMLHLHSQRIDTYRGNYTEFNNTMTERLKSQQREYEAQMDYRKHVQEFIDKFRFNAKRASLVQSRIKQLERLPELKPIEKETDVVLKFPDVEKLSPPILMLSSVTFNYDKNRTIFSNVDLSATMESRICIVGENGAGKTTLLKILMDQLTPTSGDRTAHRNLKFGYFSQHHVDQLDMSICSVELMQKEFPGFKVEEYRRMLGSFGVTGEMALQQISSLSGGQKSRVAFAILCAHKPNFLILDEPTNHLDIQTIEALGNGLLKYKGGVILVSHDERLIRMVCQELWVCSKGRVYSLEGGFDEYRAIIEKELVLA</sequence>
<accession>A0A0A7ARM9</accession>
<dbReference type="InterPro" id="IPR003593">
    <property type="entry name" value="AAA+_ATPase"/>
</dbReference>
<dbReference type="Pfam" id="PF12848">
    <property type="entry name" value="ABC_tran_Xtn"/>
    <property type="match status" value="1"/>
</dbReference>
<dbReference type="InterPro" id="IPR017871">
    <property type="entry name" value="ABC_transporter-like_CS"/>
</dbReference>
<feature type="coiled-coil region" evidence="6">
    <location>
        <begin position="118"/>
        <end position="149"/>
    </location>
</feature>
<evidence type="ECO:0000259" key="8">
    <source>
        <dbReference type="PROSITE" id="PS50893"/>
    </source>
</evidence>
<dbReference type="Pfam" id="PF26051">
    <property type="entry name" value="PWI_ABCF3"/>
    <property type="match status" value="1"/>
</dbReference>
<dbReference type="InterPro" id="IPR050611">
    <property type="entry name" value="ABCF"/>
</dbReference>
<dbReference type="PANTHER" id="PTHR19211">
    <property type="entry name" value="ATP-BINDING TRANSPORT PROTEIN-RELATED"/>
    <property type="match status" value="1"/>
</dbReference>
<dbReference type="AlphaFoldDB" id="A0A0A7ARM9"/>
<dbReference type="SMART" id="SM00382">
    <property type="entry name" value="AAA"/>
    <property type="match status" value="2"/>
</dbReference>
<dbReference type="GO" id="GO:0016887">
    <property type="term" value="F:ATP hydrolysis activity"/>
    <property type="evidence" value="ECO:0007669"/>
    <property type="project" value="InterPro"/>
</dbReference>
<reference evidence="9" key="1">
    <citation type="submission" date="2013-11" db="EMBL/GenBank/DDBJ databases">
        <title>The ABC transporter gene family of the intertidal copepod, Tigriopus japonicus.</title>
        <authorList>
            <person name="Rhee J.-S."/>
            <person name="Kim B.-M."/>
            <person name="Jeong C.-B."/>
            <person name="Lee J.-S."/>
        </authorList>
    </citation>
    <scope>NUCLEOTIDE SEQUENCE</scope>
</reference>
<feature type="compositionally biased region" description="Basic and acidic residues" evidence="7">
    <location>
        <begin position="151"/>
        <end position="161"/>
    </location>
</feature>
<comment type="similarity">
    <text evidence="1">Belongs to the ABC transporter superfamily. ABCF family. EF3 subfamily.</text>
</comment>
<dbReference type="Gene3D" id="3.40.50.300">
    <property type="entry name" value="P-loop containing nucleotide triphosphate hydrolases"/>
    <property type="match status" value="2"/>
</dbReference>
<dbReference type="InterPro" id="IPR032781">
    <property type="entry name" value="ABC_tran_Xtn"/>
</dbReference>
<dbReference type="FunFam" id="3.40.50.300:FF:001438">
    <property type="entry name" value="ATP-binding cassette sub-family F member 3"/>
    <property type="match status" value="1"/>
</dbReference>
<dbReference type="Pfam" id="PF00005">
    <property type="entry name" value="ABC_tran"/>
    <property type="match status" value="2"/>
</dbReference>
<evidence type="ECO:0000313" key="9">
    <source>
        <dbReference type="EMBL" id="AHK05662.1"/>
    </source>
</evidence>
<proteinExistence type="evidence at transcript level"/>
<dbReference type="EMBL" id="KF906297">
    <property type="protein sequence ID" value="AHK05662.1"/>
    <property type="molecule type" value="mRNA"/>
</dbReference>
<feature type="domain" description="ABC transporter" evidence="8">
    <location>
        <begin position="185"/>
        <end position="430"/>
    </location>
</feature>
<feature type="domain" description="ABC transporter" evidence="8">
    <location>
        <begin position="497"/>
        <end position="711"/>
    </location>
</feature>
<evidence type="ECO:0000256" key="1">
    <source>
        <dbReference type="ARBA" id="ARBA00011054"/>
    </source>
</evidence>
<dbReference type="CDD" id="cd03221">
    <property type="entry name" value="ABCF_EF-3"/>
    <property type="match status" value="2"/>
</dbReference>
<keyword evidence="3" id="KW-0547">Nucleotide-binding</keyword>
<protein>
    <submittedName>
        <fullName evidence="9">ATP-binding cassette transporter sub-family F member 3</fullName>
    </submittedName>
</protein>
<evidence type="ECO:0000256" key="7">
    <source>
        <dbReference type="SAM" id="MobiDB-lite"/>
    </source>
</evidence>
<dbReference type="PROSITE" id="PS50893">
    <property type="entry name" value="ABC_TRANSPORTER_2"/>
    <property type="match status" value="2"/>
</dbReference>
<evidence type="ECO:0000256" key="6">
    <source>
        <dbReference type="SAM" id="Coils"/>
    </source>
</evidence>
<dbReference type="PANTHER" id="PTHR19211:SF117">
    <property type="entry name" value="ATP-BINDING CASSETTE SUB-FAMILY F MEMBER 3"/>
    <property type="match status" value="1"/>
</dbReference>
<evidence type="ECO:0000256" key="3">
    <source>
        <dbReference type="ARBA" id="ARBA00022741"/>
    </source>
</evidence>
<dbReference type="FunFam" id="3.40.50.300:FF:000104">
    <property type="entry name" value="ATP-binding cassette sub-family F member 3"/>
    <property type="match status" value="1"/>
</dbReference>
<keyword evidence="5" id="KW-0007">Acetylation</keyword>
<dbReference type="InterPro" id="IPR058770">
    <property type="entry name" value="PWI_ABCF3"/>
</dbReference>